<dbReference type="InterPro" id="IPR002711">
    <property type="entry name" value="HNH"/>
</dbReference>
<keyword evidence="2" id="KW-0695">RNA-directed DNA polymerase</keyword>
<sequence length="267" mass="31255">MRVEPTKDKIKAHYREISETIWKLKAVTPSKLITILQPKISGWANYYKTVHSSEAFGKLDMLVWKRLYQWARRRHPQKGKKWIADKYFGTVNGRKWTFAEITGKGKDRKIVKSLKGYSKHKERTGSYAKVGFDRSYYDGDTAYWAKRLANGYDNIMPSKAKMLRNQKGICPHCGGSFTSQDLAEVHHRAYRSQGGEDKYSNLTLLHRHCHDELHRLNPIRRKRPEFNKAKKGQINNAQFGNRLCTGQAEYDKLRDLKKKYDTLRSEK</sequence>
<dbReference type="GO" id="GO:0004519">
    <property type="term" value="F:endonuclease activity"/>
    <property type="evidence" value="ECO:0007669"/>
    <property type="project" value="InterPro"/>
</dbReference>
<dbReference type="CDD" id="cd00085">
    <property type="entry name" value="HNHc"/>
    <property type="match status" value="1"/>
</dbReference>
<dbReference type="InterPro" id="IPR003615">
    <property type="entry name" value="HNH_nuc"/>
</dbReference>
<dbReference type="Pfam" id="PF08388">
    <property type="entry name" value="GIIM"/>
    <property type="match status" value="1"/>
</dbReference>
<reference evidence="2 3" key="1">
    <citation type="submission" date="2016-05" db="EMBL/GenBank/DDBJ databases">
        <title>Single-cell genome of chain-forming Candidatus Thiomargarita nelsonii and comparison to other large sulfur-oxidizing bacteria.</title>
        <authorList>
            <person name="Winkel M."/>
            <person name="Salman V."/>
            <person name="Woyke T."/>
            <person name="Schulz-Vogt H."/>
            <person name="Richter M."/>
            <person name="Flood B."/>
            <person name="Bailey J."/>
            <person name="Amann R."/>
            <person name="Mussmann M."/>
        </authorList>
    </citation>
    <scope>NUCLEOTIDE SEQUENCE [LARGE SCALE GENOMIC DNA]</scope>
    <source>
        <strain evidence="2 3">THI036</strain>
    </source>
</reference>
<dbReference type="AlphaFoldDB" id="A0A176S3R5"/>
<evidence type="ECO:0000259" key="1">
    <source>
        <dbReference type="SMART" id="SM00507"/>
    </source>
</evidence>
<keyword evidence="2" id="KW-0808">Transferase</keyword>
<dbReference type="EMBL" id="LUTY01000890">
    <property type="protein sequence ID" value="OAD22529.1"/>
    <property type="molecule type" value="Genomic_DNA"/>
</dbReference>
<dbReference type="GO" id="GO:0003964">
    <property type="term" value="F:RNA-directed DNA polymerase activity"/>
    <property type="evidence" value="ECO:0007669"/>
    <property type="project" value="UniProtKB-KW"/>
</dbReference>
<protein>
    <submittedName>
        <fullName evidence="2">RNA-directed DNA polymerase (Reverse transcriptase)</fullName>
    </submittedName>
</protein>
<gene>
    <name evidence="2" type="ORF">THIOM_001664</name>
</gene>
<dbReference type="GO" id="GO:0008270">
    <property type="term" value="F:zinc ion binding"/>
    <property type="evidence" value="ECO:0007669"/>
    <property type="project" value="InterPro"/>
</dbReference>
<organism evidence="2 3">
    <name type="scientific">Candidatus Thiomargarita nelsonii</name>
    <dbReference type="NCBI Taxonomy" id="1003181"/>
    <lineage>
        <taxon>Bacteria</taxon>
        <taxon>Pseudomonadati</taxon>
        <taxon>Pseudomonadota</taxon>
        <taxon>Gammaproteobacteria</taxon>
        <taxon>Thiotrichales</taxon>
        <taxon>Thiotrichaceae</taxon>
        <taxon>Thiomargarita</taxon>
    </lineage>
</organism>
<dbReference type="Pfam" id="PF01844">
    <property type="entry name" value="HNH"/>
    <property type="match status" value="1"/>
</dbReference>
<evidence type="ECO:0000313" key="2">
    <source>
        <dbReference type="EMBL" id="OAD22529.1"/>
    </source>
</evidence>
<accession>A0A176S3R5</accession>
<proteinExistence type="predicted"/>
<dbReference type="Gene3D" id="1.10.30.50">
    <property type="match status" value="1"/>
</dbReference>
<evidence type="ECO:0000313" key="3">
    <source>
        <dbReference type="Proteomes" id="UP000076962"/>
    </source>
</evidence>
<dbReference type="InterPro" id="IPR013597">
    <property type="entry name" value="Mat_intron_G2"/>
</dbReference>
<dbReference type="Proteomes" id="UP000076962">
    <property type="component" value="Unassembled WGS sequence"/>
</dbReference>
<comment type="caution">
    <text evidence="2">The sequence shown here is derived from an EMBL/GenBank/DDBJ whole genome shotgun (WGS) entry which is preliminary data.</text>
</comment>
<dbReference type="GO" id="GO:0003676">
    <property type="term" value="F:nucleic acid binding"/>
    <property type="evidence" value="ECO:0007669"/>
    <property type="project" value="InterPro"/>
</dbReference>
<name>A0A176S3R5_9GAMM</name>
<keyword evidence="2" id="KW-0548">Nucleotidyltransferase</keyword>
<keyword evidence="3" id="KW-1185">Reference proteome</keyword>
<dbReference type="SMART" id="SM00507">
    <property type="entry name" value="HNHc"/>
    <property type="match status" value="1"/>
</dbReference>
<feature type="domain" description="HNH nuclease" evidence="1">
    <location>
        <begin position="157"/>
        <end position="211"/>
    </location>
</feature>